<protein>
    <recommendedName>
        <fullName evidence="1">Creatinase N-terminal domain-containing protein</fullName>
    </recommendedName>
</protein>
<dbReference type="InterPro" id="IPR029149">
    <property type="entry name" value="Creatin/AminoP/Spt16_N"/>
</dbReference>
<dbReference type="SUPFAM" id="SSF53092">
    <property type="entry name" value="Creatinase/prolidase N-terminal domain"/>
    <property type="match status" value="1"/>
</dbReference>
<evidence type="ECO:0000313" key="2">
    <source>
        <dbReference type="EMBL" id="SVD80319.1"/>
    </source>
</evidence>
<accession>A0A382YBG2</accession>
<dbReference type="EMBL" id="UINC01174277">
    <property type="protein sequence ID" value="SVD80319.1"/>
    <property type="molecule type" value="Genomic_DNA"/>
</dbReference>
<organism evidence="2">
    <name type="scientific">marine metagenome</name>
    <dbReference type="NCBI Taxonomy" id="408172"/>
    <lineage>
        <taxon>unclassified sequences</taxon>
        <taxon>metagenomes</taxon>
        <taxon>ecological metagenomes</taxon>
    </lineage>
</organism>
<evidence type="ECO:0000259" key="1">
    <source>
        <dbReference type="Pfam" id="PF01321"/>
    </source>
</evidence>
<sequence>MRGFTIEEYQTRVSKLQINMHHNDIDAILITSPHNFRYFSGLDSYFWESPTRPWFLLIPQSDDPIAIIPSIGQTALQKTWIKNIQTWPSPQPNDEGMSALENSIKNLIPIKGNIGCELGLESNLRMSI</sequence>
<gene>
    <name evidence="2" type="ORF">METZ01_LOCUS433173</name>
</gene>
<feature type="non-terminal residue" evidence="2">
    <location>
        <position position="128"/>
    </location>
</feature>
<dbReference type="AlphaFoldDB" id="A0A382YBG2"/>
<name>A0A382YBG2_9ZZZZ</name>
<dbReference type="Gene3D" id="3.40.350.10">
    <property type="entry name" value="Creatinase/prolidase N-terminal domain"/>
    <property type="match status" value="1"/>
</dbReference>
<proteinExistence type="predicted"/>
<dbReference type="Pfam" id="PF01321">
    <property type="entry name" value="Creatinase_N"/>
    <property type="match status" value="1"/>
</dbReference>
<dbReference type="InterPro" id="IPR000587">
    <property type="entry name" value="Creatinase_N"/>
</dbReference>
<feature type="domain" description="Creatinase N-terminal" evidence="1">
    <location>
        <begin position="12"/>
        <end position="118"/>
    </location>
</feature>
<reference evidence="2" key="1">
    <citation type="submission" date="2018-05" db="EMBL/GenBank/DDBJ databases">
        <authorList>
            <person name="Lanie J.A."/>
            <person name="Ng W.-L."/>
            <person name="Kazmierczak K.M."/>
            <person name="Andrzejewski T.M."/>
            <person name="Davidsen T.M."/>
            <person name="Wayne K.J."/>
            <person name="Tettelin H."/>
            <person name="Glass J.I."/>
            <person name="Rusch D."/>
            <person name="Podicherti R."/>
            <person name="Tsui H.-C.T."/>
            <person name="Winkler M.E."/>
        </authorList>
    </citation>
    <scope>NUCLEOTIDE SEQUENCE</scope>
</reference>